<reference evidence="7" key="1">
    <citation type="submission" date="2014-05" db="EMBL/GenBank/DDBJ databases">
        <title>The transcriptome of the halophilic microalga Tetraselmis sp. GSL018 isolated from the Great Salt Lake, Utah.</title>
        <authorList>
            <person name="Jinkerson R.E."/>
            <person name="D'Adamo S."/>
            <person name="Posewitz M.C."/>
        </authorList>
    </citation>
    <scope>NUCLEOTIDE SEQUENCE</scope>
    <source>
        <strain evidence="7">GSL018</strain>
    </source>
</reference>
<dbReference type="Pfam" id="PF13086">
    <property type="entry name" value="AAA_11"/>
    <property type="match status" value="1"/>
</dbReference>
<dbReference type="GO" id="GO:0003677">
    <property type="term" value="F:DNA binding"/>
    <property type="evidence" value="ECO:0007669"/>
    <property type="project" value="UniProtKB-KW"/>
</dbReference>
<dbReference type="EC" id="3.6.4.12" evidence="3"/>
<evidence type="ECO:0000256" key="5">
    <source>
        <dbReference type="ARBA" id="ARBA00023242"/>
    </source>
</evidence>
<dbReference type="Pfam" id="PF21138">
    <property type="entry name" value="SMUBP-2_HCS1_1B"/>
    <property type="match status" value="1"/>
</dbReference>
<dbReference type="EMBL" id="GBEZ01015591">
    <property type="protein sequence ID" value="JAC70585.1"/>
    <property type="molecule type" value="Transcribed_RNA"/>
</dbReference>
<dbReference type="GO" id="GO:0005634">
    <property type="term" value="C:nucleus"/>
    <property type="evidence" value="ECO:0007669"/>
    <property type="project" value="UniProtKB-SubCell"/>
</dbReference>
<dbReference type="InterPro" id="IPR001374">
    <property type="entry name" value="R3H_dom"/>
</dbReference>
<dbReference type="InterPro" id="IPR050534">
    <property type="entry name" value="Coronavir_polyprotein_1ab"/>
</dbReference>
<protein>
    <recommendedName>
        <fullName evidence="3">DNA helicase</fullName>
        <ecNumber evidence="3">3.6.4.12</ecNumber>
    </recommendedName>
</protein>
<evidence type="ECO:0000256" key="1">
    <source>
        <dbReference type="ARBA" id="ARBA00004123"/>
    </source>
</evidence>
<evidence type="ECO:0000256" key="3">
    <source>
        <dbReference type="ARBA" id="ARBA00012551"/>
    </source>
</evidence>
<dbReference type="PANTHER" id="PTHR43788:SF8">
    <property type="entry name" value="DNA-BINDING PROTEIN SMUBP-2"/>
    <property type="match status" value="1"/>
</dbReference>
<dbReference type="PANTHER" id="PTHR43788">
    <property type="entry name" value="DNA2/NAM7 HELICASE FAMILY MEMBER"/>
    <property type="match status" value="1"/>
</dbReference>
<dbReference type="AlphaFoldDB" id="A0A061RIX0"/>
<name>A0A061RIX0_9CHLO</name>
<keyword evidence="7" id="KW-0238">DNA-binding</keyword>
<evidence type="ECO:0000256" key="2">
    <source>
        <dbReference type="ARBA" id="ARBA00004496"/>
    </source>
</evidence>
<dbReference type="Gene3D" id="2.40.30.270">
    <property type="match status" value="1"/>
</dbReference>
<feature type="domain" description="R3H" evidence="6">
    <location>
        <begin position="2"/>
        <end position="68"/>
    </location>
</feature>
<accession>A0A061RIX0</accession>
<dbReference type="GO" id="GO:0043139">
    <property type="term" value="F:5'-3' DNA helicase activity"/>
    <property type="evidence" value="ECO:0007669"/>
    <property type="project" value="TreeGrafter"/>
</dbReference>
<dbReference type="InterPro" id="IPR036867">
    <property type="entry name" value="R3H_dom_sf"/>
</dbReference>
<dbReference type="Gene3D" id="3.40.50.300">
    <property type="entry name" value="P-loop containing nucleotide triphosphate hydrolases"/>
    <property type="match status" value="1"/>
</dbReference>
<dbReference type="GO" id="GO:0005737">
    <property type="term" value="C:cytoplasm"/>
    <property type="evidence" value="ECO:0007669"/>
    <property type="project" value="UniProtKB-SubCell"/>
</dbReference>
<evidence type="ECO:0000256" key="4">
    <source>
        <dbReference type="ARBA" id="ARBA00022490"/>
    </source>
</evidence>
<dbReference type="InterPro" id="IPR048761">
    <property type="entry name" value="SMUBP-2_HCS1_1B"/>
</dbReference>
<dbReference type="PROSITE" id="PS51061">
    <property type="entry name" value="R3H"/>
    <property type="match status" value="1"/>
</dbReference>
<dbReference type="InterPro" id="IPR041677">
    <property type="entry name" value="DNA2/NAM7_AAA_11"/>
</dbReference>
<proteinExistence type="predicted"/>
<keyword evidence="4" id="KW-0963">Cytoplasm</keyword>
<sequence>MEKENEVAKQREKRTTQQVVGWIPAVMLPASLSTKQRAAVHEAAENAGLLHRSEGNVGARRLALGTATGGSPTNVFLDDGLWTDQRLAAELLRLLGLDVSAELQNAPYPDTSALKNEKKIEQAKFRKTELSLGKWIETTGQLLEGEKLAEIAEAKESVCAKSSTACAASGRTLLNLKCQDVETGLLGRSILTLVPNWGPREGRSEALPPHKFGPHDVVALRPNKGDSTAEALAEGLVYRVKDAAILVAVDEAPEEGLDRPLRLETLPADPRQPQRLRRRRGALAPRGHRFRPGAARIPSHAAGLALSAKDICLIHGPPGTGKTTTLIELILQEAKRGSRVLVCAASNIAVDNLVERLVRASRKIRAVRMGHPARLLPEVLDSSLEAQVLRSDNSSIARDCRADMKKASAALLKLGRRDYEQRRAI</sequence>
<organism evidence="7">
    <name type="scientific">Tetraselmis sp. GSL018</name>
    <dbReference type="NCBI Taxonomy" id="582737"/>
    <lineage>
        <taxon>Eukaryota</taxon>
        <taxon>Viridiplantae</taxon>
        <taxon>Chlorophyta</taxon>
        <taxon>core chlorophytes</taxon>
        <taxon>Chlorodendrophyceae</taxon>
        <taxon>Chlorodendrales</taxon>
        <taxon>Chlorodendraceae</taxon>
        <taxon>Tetraselmis</taxon>
    </lineage>
</organism>
<comment type="subcellular location">
    <subcellularLocation>
        <location evidence="2">Cytoplasm</location>
    </subcellularLocation>
    <subcellularLocation>
        <location evidence="1">Nucleus</location>
    </subcellularLocation>
</comment>
<dbReference type="Gene3D" id="3.30.1370.50">
    <property type="entry name" value="R3H-like domain"/>
    <property type="match status" value="1"/>
</dbReference>
<gene>
    <name evidence="7" type="ORF">TSPGSL018_3806</name>
</gene>
<dbReference type="GO" id="GO:0003723">
    <property type="term" value="F:RNA binding"/>
    <property type="evidence" value="ECO:0007669"/>
    <property type="project" value="InterPro"/>
</dbReference>
<dbReference type="InterPro" id="IPR027417">
    <property type="entry name" value="P-loop_NTPase"/>
</dbReference>
<dbReference type="SUPFAM" id="SSF52540">
    <property type="entry name" value="P-loop containing nucleoside triphosphate hydrolases"/>
    <property type="match status" value="1"/>
</dbReference>
<evidence type="ECO:0000313" key="7">
    <source>
        <dbReference type="EMBL" id="JAC70585.1"/>
    </source>
</evidence>
<evidence type="ECO:0000259" key="6">
    <source>
        <dbReference type="PROSITE" id="PS51061"/>
    </source>
</evidence>
<feature type="non-terminal residue" evidence="7">
    <location>
        <position position="425"/>
    </location>
</feature>
<keyword evidence="5" id="KW-0539">Nucleus</keyword>